<dbReference type="OrthoDB" id="9771846at2"/>
<protein>
    <submittedName>
        <fullName evidence="3">Glycosyltransferase</fullName>
    </submittedName>
</protein>
<dbReference type="CDD" id="cd06533">
    <property type="entry name" value="Glyco_transf_WecG_TagA"/>
    <property type="match status" value="1"/>
</dbReference>
<accession>A0A2S7IG02</accession>
<dbReference type="AlphaFoldDB" id="A0A2S7IG02"/>
<proteinExistence type="predicted"/>
<sequence>MKKKLISIDLTTGHYASFIDRQIAMAQQRTSAYTCVSNVHMLVEAYRDASFAEVVNQADMATPDGRPLTWGLKLIHGYDQERVAGLDLMPDLIAEAEKKGIAVYFYGGTPQMLEATDRYLKKTHPQLQVAGYYSPPFRPLTSAEEDETAAMINRSGAQLVFVALGCPKQERWMAAMKGKVQAAMIGIGGALPMMVGLQSKAPNWMRASGLEWVYRFMLEPRRLFKRYAITNSTYIWLVTRAMLQPKAS</sequence>
<keyword evidence="2 3" id="KW-0808">Transferase</keyword>
<evidence type="ECO:0000313" key="3">
    <source>
        <dbReference type="EMBL" id="PQA54436.1"/>
    </source>
</evidence>
<comment type="caution">
    <text evidence="3">The sequence shown here is derived from an EMBL/GenBank/DDBJ whole genome shotgun (WGS) entry which is preliminary data.</text>
</comment>
<evidence type="ECO:0000313" key="4">
    <source>
        <dbReference type="Proteomes" id="UP000239590"/>
    </source>
</evidence>
<keyword evidence="1" id="KW-0328">Glycosyltransferase</keyword>
<reference evidence="4" key="1">
    <citation type="submission" date="2018-02" db="EMBL/GenBank/DDBJ databases">
        <title>Genome sequencing of Solimonas sp. HR-BB.</title>
        <authorList>
            <person name="Lee Y."/>
            <person name="Jeon C.O."/>
        </authorList>
    </citation>
    <scope>NUCLEOTIDE SEQUENCE [LARGE SCALE GENOMIC DNA]</scope>
    <source>
        <strain evidence="4">HR-U</strain>
    </source>
</reference>
<dbReference type="RefSeq" id="WP_104715560.1">
    <property type="nucleotide sequence ID" value="NZ_PTRA01000006.1"/>
</dbReference>
<gene>
    <name evidence="3" type="ORF">C5O19_22060</name>
</gene>
<name>A0A2S7IG02_9BACT</name>
<dbReference type="Proteomes" id="UP000239590">
    <property type="component" value="Unassembled WGS sequence"/>
</dbReference>
<evidence type="ECO:0000256" key="2">
    <source>
        <dbReference type="ARBA" id="ARBA00022679"/>
    </source>
</evidence>
<dbReference type="InterPro" id="IPR004629">
    <property type="entry name" value="WecG_TagA_CpsF"/>
</dbReference>
<dbReference type="PANTHER" id="PTHR34136:SF1">
    <property type="entry name" value="UDP-N-ACETYL-D-MANNOSAMINURONIC ACID TRANSFERASE"/>
    <property type="match status" value="1"/>
</dbReference>
<dbReference type="EMBL" id="PTRA01000006">
    <property type="protein sequence ID" value="PQA54436.1"/>
    <property type="molecule type" value="Genomic_DNA"/>
</dbReference>
<dbReference type="PANTHER" id="PTHR34136">
    <property type="match status" value="1"/>
</dbReference>
<dbReference type="GO" id="GO:0016758">
    <property type="term" value="F:hexosyltransferase activity"/>
    <property type="evidence" value="ECO:0007669"/>
    <property type="project" value="TreeGrafter"/>
</dbReference>
<dbReference type="Pfam" id="PF03808">
    <property type="entry name" value="Glyco_tran_WecG"/>
    <property type="match status" value="1"/>
</dbReference>
<keyword evidence="4" id="KW-1185">Reference proteome</keyword>
<organism evidence="3 4">
    <name type="scientific">Siphonobacter curvatus</name>
    <dbReference type="NCBI Taxonomy" id="2094562"/>
    <lineage>
        <taxon>Bacteria</taxon>
        <taxon>Pseudomonadati</taxon>
        <taxon>Bacteroidota</taxon>
        <taxon>Cytophagia</taxon>
        <taxon>Cytophagales</taxon>
        <taxon>Cytophagaceae</taxon>
        <taxon>Siphonobacter</taxon>
    </lineage>
</organism>
<evidence type="ECO:0000256" key="1">
    <source>
        <dbReference type="ARBA" id="ARBA00022676"/>
    </source>
</evidence>
<dbReference type="NCBIfam" id="TIGR00696">
    <property type="entry name" value="wecG_tagA_cpsF"/>
    <property type="match status" value="1"/>
</dbReference>